<protein>
    <recommendedName>
        <fullName evidence="2">Aminoglycoside phosphotransferase domain-containing protein</fullName>
    </recommendedName>
</protein>
<evidence type="ECO:0000313" key="3">
    <source>
        <dbReference type="EMBL" id="AIC92069.1"/>
    </source>
</evidence>
<sequence length="164" mass="19029">MSRLKESIPGQSDIYDSWIMLRDAQGSPELEKGVVHADIHPGNVVVSEDGDLKGVIDFDDCYYGSILFDLSIAAMSFSFESACKPNWNRAAKVVHAYEDERSKVDYRLLYWSMIVNCFRFYVYTVPLTLQDGFEAKENPYFKRAHFLMDRHIFDAYSKRLERDS</sequence>
<dbReference type="InterPro" id="IPR002575">
    <property type="entry name" value="Aminoglycoside_PTrfase"/>
</dbReference>
<dbReference type="Proteomes" id="UP000028569">
    <property type="component" value="Chromosome"/>
</dbReference>
<dbReference type="InterPro" id="IPR011009">
    <property type="entry name" value="Kinase-like_dom_sf"/>
</dbReference>
<dbReference type="GO" id="GO:0019202">
    <property type="term" value="F:amino acid kinase activity"/>
    <property type="evidence" value="ECO:0007669"/>
    <property type="project" value="TreeGrafter"/>
</dbReference>
<dbReference type="AlphaFoldDB" id="A0A087VUT9"/>
<dbReference type="OrthoDB" id="241498at2"/>
<keyword evidence="4" id="KW-1185">Reference proteome</keyword>
<evidence type="ECO:0000256" key="1">
    <source>
        <dbReference type="ARBA" id="ARBA00038240"/>
    </source>
</evidence>
<dbReference type="Pfam" id="PF01636">
    <property type="entry name" value="APH"/>
    <property type="match status" value="1"/>
</dbReference>
<dbReference type="Gene3D" id="3.90.1200.10">
    <property type="match status" value="1"/>
</dbReference>
<dbReference type="SUPFAM" id="SSF56112">
    <property type="entry name" value="Protein kinase-like (PK-like)"/>
    <property type="match status" value="1"/>
</dbReference>
<dbReference type="KEGG" id="bii:BINDI_0797"/>
<evidence type="ECO:0000313" key="4">
    <source>
        <dbReference type="Proteomes" id="UP000028569"/>
    </source>
</evidence>
<organism evidence="3 4">
    <name type="scientific">Bifidobacterium [indicum] DSM 20214 = LMG 11587</name>
    <dbReference type="NCBI Taxonomy" id="1341694"/>
    <lineage>
        <taxon>Bacteria</taxon>
        <taxon>Bacillati</taxon>
        <taxon>Actinomycetota</taxon>
        <taxon>Actinomycetes</taxon>
        <taxon>Bifidobacteriales</taxon>
        <taxon>Bifidobacteriaceae</taxon>
        <taxon>Bifidobacterium</taxon>
    </lineage>
</organism>
<dbReference type="PANTHER" id="PTHR21064">
    <property type="entry name" value="AMINOGLYCOSIDE PHOSPHOTRANSFERASE DOMAIN-CONTAINING PROTEIN-RELATED"/>
    <property type="match status" value="1"/>
</dbReference>
<dbReference type="HOGENOM" id="CLU_1615805_0_0_11"/>
<evidence type="ECO:0000259" key="2">
    <source>
        <dbReference type="Pfam" id="PF01636"/>
    </source>
</evidence>
<dbReference type="PANTHER" id="PTHR21064:SF6">
    <property type="entry name" value="AMINOGLYCOSIDE PHOSPHOTRANSFERASE DOMAIN-CONTAINING PROTEIN"/>
    <property type="match status" value="1"/>
</dbReference>
<gene>
    <name evidence="3" type="ORF">BINDI_0797</name>
</gene>
<feature type="domain" description="Aminoglycoside phosphotransferase" evidence="2">
    <location>
        <begin position="24"/>
        <end position="82"/>
    </location>
</feature>
<dbReference type="InterPro" id="IPR050249">
    <property type="entry name" value="Pseudomonas-type_ThrB"/>
</dbReference>
<reference evidence="3 4" key="1">
    <citation type="journal article" date="2014" name="Appl. Environ. Microbiol.">
        <title>Genomic encyclopedia of type strains of the genus Bifidobacterium.</title>
        <authorList>
            <person name="Milani C."/>
            <person name="Lugli G.A."/>
            <person name="Duranti S."/>
            <person name="Turroni F."/>
            <person name="Bottacini F."/>
            <person name="Mangifesta M."/>
            <person name="Sanchez B."/>
            <person name="Viappiani A."/>
            <person name="Mancabelli L."/>
            <person name="Taminiau B."/>
            <person name="Delcenserie V."/>
            <person name="Barrangou R."/>
            <person name="Margolles A."/>
            <person name="van Sinderen D."/>
            <person name="Ventura M."/>
        </authorList>
    </citation>
    <scope>NUCLEOTIDE SEQUENCE [LARGE SCALE GENOMIC DNA]</scope>
    <source>
        <strain evidence="3 4">LMG 11587</strain>
    </source>
</reference>
<proteinExistence type="inferred from homology"/>
<comment type="similarity">
    <text evidence="1">Belongs to the pseudomonas-type ThrB family.</text>
</comment>
<name>A0A087VUT9_9BIFI</name>
<dbReference type="EMBL" id="CP006018">
    <property type="protein sequence ID" value="AIC92069.1"/>
    <property type="molecule type" value="Genomic_DNA"/>
</dbReference>
<accession>A0A087VUT9</accession>